<protein>
    <submittedName>
        <fullName evidence="1">Uncharacterized protein</fullName>
    </submittedName>
</protein>
<organism evidence="1">
    <name type="scientific">marine sediment metagenome</name>
    <dbReference type="NCBI Taxonomy" id="412755"/>
    <lineage>
        <taxon>unclassified sequences</taxon>
        <taxon>metagenomes</taxon>
        <taxon>ecological metagenomes</taxon>
    </lineage>
</organism>
<sequence length="209" mass="22825">MSTEPTSVLSFQDLIIEVARKAGLAHYGDTGADEVQVPIDNHDLQECKRHVNNAIRMFLNDAPGSGWFFTRPIASVSIWGNIDTSITNLVTSGGYNQTLNRTTLDASEDSFFETMEGHDMVVTAVGTFVVHTYVNAQQVIVTGDASGAGTAGVTWSFTSDGNFTLPRTFGGQYHGKITYESDTNQGVSLDWTSESTIRQWRENITDETG</sequence>
<feature type="non-terminal residue" evidence="1">
    <location>
        <position position="209"/>
    </location>
</feature>
<name>A0A0F9HCC7_9ZZZZ</name>
<gene>
    <name evidence="1" type="ORF">LCGC14_1801220</name>
</gene>
<evidence type="ECO:0000313" key="1">
    <source>
        <dbReference type="EMBL" id="KKM00757.1"/>
    </source>
</evidence>
<dbReference type="AlphaFoldDB" id="A0A0F9HCC7"/>
<accession>A0A0F9HCC7</accession>
<reference evidence="1" key="1">
    <citation type="journal article" date="2015" name="Nature">
        <title>Complex archaea that bridge the gap between prokaryotes and eukaryotes.</title>
        <authorList>
            <person name="Spang A."/>
            <person name="Saw J.H."/>
            <person name="Jorgensen S.L."/>
            <person name="Zaremba-Niedzwiedzka K."/>
            <person name="Martijn J."/>
            <person name="Lind A.E."/>
            <person name="van Eijk R."/>
            <person name="Schleper C."/>
            <person name="Guy L."/>
            <person name="Ettema T.J."/>
        </authorList>
    </citation>
    <scope>NUCLEOTIDE SEQUENCE</scope>
</reference>
<proteinExistence type="predicted"/>
<comment type="caution">
    <text evidence="1">The sequence shown here is derived from an EMBL/GenBank/DDBJ whole genome shotgun (WGS) entry which is preliminary data.</text>
</comment>
<dbReference type="EMBL" id="LAZR01017358">
    <property type="protein sequence ID" value="KKM00757.1"/>
    <property type="molecule type" value="Genomic_DNA"/>
</dbReference>